<dbReference type="Gene3D" id="2.60.40.1120">
    <property type="entry name" value="Carboxypeptidase-like, regulatory domain"/>
    <property type="match status" value="1"/>
</dbReference>
<evidence type="ECO:0000256" key="5">
    <source>
        <dbReference type="ARBA" id="ARBA00023136"/>
    </source>
</evidence>
<evidence type="ECO:0000256" key="4">
    <source>
        <dbReference type="ARBA" id="ARBA00022692"/>
    </source>
</evidence>
<name>A0ABX8BFK7_9BACT</name>
<evidence type="ECO:0000313" key="9">
    <source>
        <dbReference type="Proteomes" id="UP000676506"/>
    </source>
</evidence>
<reference evidence="8 9" key="1">
    <citation type="submission" date="2021-03" db="EMBL/GenBank/DDBJ databases">
        <title>Genomic and phenotypic characterization of Chloracidobacterium isolates provides evidence for multiple species.</title>
        <authorList>
            <person name="Saini M.K."/>
            <person name="Costas A.M.G."/>
            <person name="Tank M."/>
            <person name="Bryant D.A."/>
        </authorList>
    </citation>
    <scope>NUCLEOTIDE SEQUENCE [LARGE SCALE GENOMIC DNA]</scope>
    <source>
        <strain evidence="8 9">BV2-C</strain>
    </source>
</reference>
<dbReference type="InterPro" id="IPR039426">
    <property type="entry name" value="TonB-dep_rcpt-like"/>
</dbReference>
<sequence>MALWLGYPALVSAQGTTSRLTGTVRDPSGALVAGARVTLTNEGTNATFEAQTSDSGVYVFDSVQVGVYSVTVEASGFKRLVLKGNNVNVGQPTTVNATLEVGGTEEVVEVTDAAERIQTSSSGNLGNLVERQAIVALPIVGSRGRNPLDFINFQPGVVTGANTGGGVHVHGARDRAVNFTLDGIDTNETSAGGSNFSPTRVNPDALAEFRVITSNPSAENGRSSGAQVNMITRSGTNEFHGTAFWFYQTPGFNANEYENNLNRIVKRQFVQHIAGGSLGGPIVRNRLFFFTNFQALRASEGRPVTRLVYTQTARQGIFRYVIGGRNLPFGAAGASVDANGNPVPGLNLGSYNIGMMDPQGLGLDPTIRRVIDLTPLPNNFAVGDGLNTAGFLFNARGREQQEDYVTKVDYVISDRQTIFARVSWGRQDSLGDFANAGPAAFPGTARLVDTRRSPRNVAINHRWSPTSSLTNEFVVGLNRFTFSFDNPDPEFATNPPVTLNDVTTPTSNLAPVINRRALTTFQFVDNLTYVRGAHTIKAGMNLRFGRHIDRRTSVAGLNTQPAANFSTAINTVSVAAFGIPGNINTAFDLPLLQRTINNLLGRVGRVSQAFVSIGNQYGPPGTVFTADARYPEYDFYVQDTWRLRPNLTIDYGLRWEIRPAFQEPRRLAVPDQRLVFGAPPTNTARWVNGEAFSDDLNNFGPSVGVAWDPFKDGKTSIRANYRLAYDRLNTFLASSFLLPTVPGATLGVINDTFGQGGGRLRNLPTLAPPAGVSPDTLRQPPAFSANAITVFDPNYRTPKVHQWALSIQRDLGWGLVIEANYIGRHGNGLLGGYNANQVKIFENGFLDAFNTLRPCAVSGTFTPACNSALINQLLANPNGSQTTINNFRSAIVNNSVAGLATSLAQQIGANLPARGFSPFFFFDFPQYTGGVSVVDNFDFSNYHAAELQLSRRFRDGLSFQISYTLAKSLDTRSFDPTFTVAAAGAVQSASSTPFDLRNRRINYARSDFDRTHALQGNFVYELPFGRGRQYANSLNPVIDQVIGGWMVAGVLRLTSGRPFTVFSGANTLSNAVQSFANCNGCSRSLGSVRQESGTNFYFTADERTRFSIPAPGTLGNTGRNFFNGPGFFQLDLTVAKSFRIIEGVNLQYRLEMQNATNTPSFAFPVTTVTAGTFGQIRDAVVSGARRIQMALKFTF</sequence>
<evidence type="ECO:0000256" key="2">
    <source>
        <dbReference type="ARBA" id="ARBA00022448"/>
    </source>
</evidence>
<dbReference type="Pfam" id="PF25183">
    <property type="entry name" value="OMP_b-brl_4"/>
    <property type="match status" value="1"/>
</dbReference>
<keyword evidence="3" id="KW-1134">Transmembrane beta strand</keyword>
<keyword evidence="6" id="KW-0998">Cell outer membrane</keyword>
<evidence type="ECO:0000313" key="8">
    <source>
        <dbReference type="EMBL" id="QUW03855.1"/>
    </source>
</evidence>
<dbReference type="PANTHER" id="PTHR30069:SF46">
    <property type="entry name" value="OAR PROTEIN"/>
    <property type="match status" value="1"/>
</dbReference>
<dbReference type="SUPFAM" id="SSF49464">
    <property type="entry name" value="Carboxypeptidase regulatory domain-like"/>
    <property type="match status" value="1"/>
</dbReference>
<keyword evidence="5" id="KW-0472">Membrane</keyword>
<dbReference type="Pfam" id="PF13620">
    <property type="entry name" value="CarboxypepD_reg"/>
    <property type="match status" value="1"/>
</dbReference>
<keyword evidence="2" id="KW-0813">Transport</keyword>
<dbReference type="InterPro" id="IPR036942">
    <property type="entry name" value="Beta-barrel_TonB_sf"/>
</dbReference>
<evidence type="ECO:0000256" key="3">
    <source>
        <dbReference type="ARBA" id="ARBA00022452"/>
    </source>
</evidence>
<protein>
    <submittedName>
        <fullName evidence="8">Carboxypeptidase regulatory-like domain-containing protein</fullName>
    </submittedName>
</protein>
<gene>
    <name evidence="8" type="ORF">J8C06_05355</name>
</gene>
<comment type="subcellular location">
    <subcellularLocation>
        <location evidence="1">Cell outer membrane</location>
        <topology evidence="1">Multi-pass membrane protein</topology>
    </subcellularLocation>
</comment>
<evidence type="ECO:0000256" key="6">
    <source>
        <dbReference type="ARBA" id="ARBA00023237"/>
    </source>
</evidence>
<dbReference type="InterPro" id="IPR008969">
    <property type="entry name" value="CarboxyPept-like_regulatory"/>
</dbReference>
<dbReference type="SUPFAM" id="SSF56935">
    <property type="entry name" value="Porins"/>
    <property type="match status" value="1"/>
</dbReference>
<keyword evidence="4" id="KW-0812">Transmembrane</keyword>
<dbReference type="Gene3D" id="2.40.170.20">
    <property type="entry name" value="TonB-dependent receptor, beta-barrel domain"/>
    <property type="match status" value="1"/>
</dbReference>
<dbReference type="PANTHER" id="PTHR30069">
    <property type="entry name" value="TONB-DEPENDENT OUTER MEMBRANE RECEPTOR"/>
    <property type="match status" value="1"/>
</dbReference>
<accession>A0ABX8BFK7</accession>
<keyword evidence="9" id="KW-1185">Reference proteome</keyword>
<proteinExistence type="predicted"/>
<evidence type="ECO:0000256" key="1">
    <source>
        <dbReference type="ARBA" id="ARBA00004571"/>
    </source>
</evidence>
<dbReference type="Proteomes" id="UP000676506">
    <property type="component" value="Chromosome 1"/>
</dbReference>
<evidence type="ECO:0000259" key="7">
    <source>
        <dbReference type="Pfam" id="PF25183"/>
    </source>
</evidence>
<organism evidence="8 9">
    <name type="scientific">Chloracidobacterium validum</name>
    <dbReference type="NCBI Taxonomy" id="2821543"/>
    <lineage>
        <taxon>Bacteria</taxon>
        <taxon>Pseudomonadati</taxon>
        <taxon>Acidobacteriota</taxon>
        <taxon>Terriglobia</taxon>
        <taxon>Terriglobales</taxon>
        <taxon>Acidobacteriaceae</taxon>
        <taxon>Chloracidobacterium</taxon>
    </lineage>
</organism>
<dbReference type="RefSeq" id="WP_211429745.1">
    <property type="nucleotide sequence ID" value="NZ_CP072648.1"/>
</dbReference>
<dbReference type="EMBL" id="CP072648">
    <property type="protein sequence ID" value="QUW03855.1"/>
    <property type="molecule type" value="Genomic_DNA"/>
</dbReference>
<feature type="domain" description="TonB-dependent transporter Oar-like beta-barrel" evidence="7">
    <location>
        <begin position="231"/>
        <end position="1188"/>
    </location>
</feature>
<dbReference type="InterPro" id="IPR057601">
    <property type="entry name" value="Oar-like_b-barrel"/>
</dbReference>